<protein>
    <submittedName>
        <fullName evidence="5">Methyltransferase domain-containing protein</fullName>
    </submittedName>
</protein>
<evidence type="ECO:0000313" key="6">
    <source>
        <dbReference type="Proteomes" id="UP001501758"/>
    </source>
</evidence>
<name>A0ABN1J2W8_9FLAO</name>
<dbReference type="InterPro" id="IPR008854">
    <property type="entry name" value="TPMT"/>
</dbReference>
<dbReference type="PANTHER" id="PTHR32183:SF6">
    <property type="entry name" value="CYSTEINE SULFINATE DESULFINASE_CYSTEINE DESULFURASE AND RELATED ENZYMES"/>
    <property type="match status" value="1"/>
</dbReference>
<sequence length="192" mass="22506">MKLDIAFWTQKYKQNNTGWDIGHASPPITTYIDQLKSKDLKILIPGCGNAYEAIYLHSRGFKNVYILDFVEETLDLFQRNNPDFPKEHIIYNDFFEVENQFDLIIEQTFFCALLPKQRETYVSKMKSLLKDNGKLVGVLFDRIFEQSGPPFGGTKQEYISLFSSHFKIKTLENCYNSILPRKDSELFFIFEI</sequence>
<dbReference type="EMBL" id="BAAAGE010000003">
    <property type="protein sequence ID" value="GAA0727160.1"/>
    <property type="molecule type" value="Genomic_DNA"/>
</dbReference>
<evidence type="ECO:0000313" key="5">
    <source>
        <dbReference type="EMBL" id="GAA0727160.1"/>
    </source>
</evidence>
<accession>A0ABN1J2W8</accession>
<keyword evidence="3" id="KW-0808">Transferase</keyword>
<keyword evidence="4" id="KW-0949">S-adenosyl-L-methionine</keyword>
<evidence type="ECO:0000256" key="3">
    <source>
        <dbReference type="ARBA" id="ARBA00022679"/>
    </source>
</evidence>
<evidence type="ECO:0000256" key="1">
    <source>
        <dbReference type="ARBA" id="ARBA00022553"/>
    </source>
</evidence>
<dbReference type="Proteomes" id="UP001501758">
    <property type="component" value="Unassembled WGS sequence"/>
</dbReference>
<keyword evidence="1" id="KW-0597">Phosphoprotein</keyword>
<dbReference type="SUPFAM" id="SSF53335">
    <property type="entry name" value="S-adenosyl-L-methionine-dependent methyltransferases"/>
    <property type="match status" value="1"/>
</dbReference>
<organism evidence="5 6">
    <name type="scientific">Aquimarina litoralis</name>
    <dbReference type="NCBI Taxonomy" id="584605"/>
    <lineage>
        <taxon>Bacteria</taxon>
        <taxon>Pseudomonadati</taxon>
        <taxon>Bacteroidota</taxon>
        <taxon>Flavobacteriia</taxon>
        <taxon>Flavobacteriales</taxon>
        <taxon>Flavobacteriaceae</taxon>
        <taxon>Aquimarina</taxon>
    </lineage>
</organism>
<dbReference type="GO" id="GO:0008168">
    <property type="term" value="F:methyltransferase activity"/>
    <property type="evidence" value="ECO:0007669"/>
    <property type="project" value="UniProtKB-KW"/>
</dbReference>
<dbReference type="Gene3D" id="3.40.50.150">
    <property type="entry name" value="Vaccinia Virus protein VP39"/>
    <property type="match status" value="1"/>
</dbReference>
<dbReference type="InterPro" id="IPR029063">
    <property type="entry name" value="SAM-dependent_MTases_sf"/>
</dbReference>
<dbReference type="PROSITE" id="PS51585">
    <property type="entry name" value="SAM_MT_TPMT"/>
    <property type="match status" value="1"/>
</dbReference>
<dbReference type="RefSeq" id="WP_343913551.1">
    <property type="nucleotide sequence ID" value="NZ_BAAAGE010000003.1"/>
</dbReference>
<dbReference type="Pfam" id="PF05724">
    <property type="entry name" value="TPMT"/>
    <property type="match status" value="1"/>
</dbReference>
<dbReference type="GO" id="GO:0032259">
    <property type="term" value="P:methylation"/>
    <property type="evidence" value="ECO:0007669"/>
    <property type="project" value="UniProtKB-KW"/>
</dbReference>
<keyword evidence="2 5" id="KW-0489">Methyltransferase</keyword>
<dbReference type="PANTHER" id="PTHR32183">
    <property type="match status" value="1"/>
</dbReference>
<evidence type="ECO:0000256" key="2">
    <source>
        <dbReference type="ARBA" id="ARBA00022603"/>
    </source>
</evidence>
<reference evidence="5 6" key="1">
    <citation type="journal article" date="2019" name="Int. J. Syst. Evol. Microbiol.">
        <title>The Global Catalogue of Microorganisms (GCM) 10K type strain sequencing project: providing services to taxonomists for standard genome sequencing and annotation.</title>
        <authorList>
            <consortium name="The Broad Institute Genomics Platform"/>
            <consortium name="The Broad Institute Genome Sequencing Center for Infectious Disease"/>
            <person name="Wu L."/>
            <person name="Ma J."/>
        </authorList>
    </citation>
    <scope>NUCLEOTIDE SEQUENCE [LARGE SCALE GENOMIC DNA]</scope>
    <source>
        <strain evidence="5 6">JCM 15974</strain>
    </source>
</reference>
<proteinExistence type="predicted"/>
<evidence type="ECO:0000256" key="4">
    <source>
        <dbReference type="ARBA" id="ARBA00022691"/>
    </source>
</evidence>
<gene>
    <name evidence="5" type="ORF">GCM10009430_34930</name>
</gene>
<dbReference type="CDD" id="cd02440">
    <property type="entry name" value="AdoMet_MTases"/>
    <property type="match status" value="1"/>
</dbReference>
<keyword evidence="6" id="KW-1185">Reference proteome</keyword>
<comment type="caution">
    <text evidence="5">The sequence shown here is derived from an EMBL/GenBank/DDBJ whole genome shotgun (WGS) entry which is preliminary data.</text>
</comment>